<sequence length="196" mass="22953">MSNQKFRVRTSHGSREEHRSYSSPKTRPIFFISCPLLELLSISNDPSLPLLAPSPSSKVVLHLAFTWGHRFSLQNGQIKESWGKCRHRKAQKKEKKRRNIFIYFLVFLAVDFSFNHSIHERSFSEFDFCDVMFGLYEDSLLFASAKGSQWTKDGIGCFSSQLELNRRRLVKIRDQSHIEWLLIGECKIVYNVEYNK</sequence>
<keyword evidence="2" id="KW-0472">Membrane</keyword>
<keyword evidence="4" id="KW-1185">Reference proteome</keyword>
<feature type="transmembrane region" description="Helical" evidence="2">
    <location>
        <begin position="100"/>
        <end position="118"/>
    </location>
</feature>
<feature type="region of interest" description="Disordered" evidence="1">
    <location>
        <begin position="1"/>
        <end position="22"/>
    </location>
</feature>
<reference evidence="3 4" key="1">
    <citation type="submission" date="2021-06" db="EMBL/GenBank/DDBJ databases">
        <title>Caerostris darwini draft genome.</title>
        <authorList>
            <person name="Kono N."/>
            <person name="Arakawa K."/>
        </authorList>
    </citation>
    <scope>NUCLEOTIDE SEQUENCE [LARGE SCALE GENOMIC DNA]</scope>
</reference>
<evidence type="ECO:0000313" key="3">
    <source>
        <dbReference type="EMBL" id="GIY09742.1"/>
    </source>
</evidence>
<keyword evidence="2" id="KW-0812">Transmembrane</keyword>
<accession>A0AAV4QKF6</accession>
<gene>
    <name evidence="3" type="ORF">CDAR_60201</name>
</gene>
<dbReference type="AlphaFoldDB" id="A0AAV4QKF6"/>
<evidence type="ECO:0000256" key="1">
    <source>
        <dbReference type="SAM" id="MobiDB-lite"/>
    </source>
</evidence>
<feature type="compositionally biased region" description="Basic residues" evidence="1">
    <location>
        <begin position="1"/>
        <end position="12"/>
    </location>
</feature>
<organism evidence="3 4">
    <name type="scientific">Caerostris darwini</name>
    <dbReference type="NCBI Taxonomy" id="1538125"/>
    <lineage>
        <taxon>Eukaryota</taxon>
        <taxon>Metazoa</taxon>
        <taxon>Ecdysozoa</taxon>
        <taxon>Arthropoda</taxon>
        <taxon>Chelicerata</taxon>
        <taxon>Arachnida</taxon>
        <taxon>Araneae</taxon>
        <taxon>Araneomorphae</taxon>
        <taxon>Entelegynae</taxon>
        <taxon>Araneoidea</taxon>
        <taxon>Araneidae</taxon>
        <taxon>Caerostris</taxon>
    </lineage>
</organism>
<evidence type="ECO:0000313" key="4">
    <source>
        <dbReference type="Proteomes" id="UP001054837"/>
    </source>
</evidence>
<name>A0AAV4QKF6_9ARAC</name>
<evidence type="ECO:0000256" key="2">
    <source>
        <dbReference type="SAM" id="Phobius"/>
    </source>
</evidence>
<protein>
    <submittedName>
        <fullName evidence="3">Uncharacterized protein</fullName>
    </submittedName>
</protein>
<proteinExistence type="predicted"/>
<comment type="caution">
    <text evidence="3">The sequence shown here is derived from an EMBL/GenBank/DDBJ whole genome shotgun (WGS) entry which is preliminary data.</text>
</comment>
<dbReference type="Proteomes" id="UP001054837">
    <property type="component" value="Unassembled WGS sequence"/>
</dbReference>
<dbReference type="EMBL" id="BPLQ01004677">
    <property type="protein sequence ID" value="GIY09742.1"/>
    <property type="molecule type" value="Genomic_DNA"/>
</dbReference>
<keyword evidence="2" id="KW-1133">Transmembrane helix</keyword>